<evidence type="ECO:0000313" key="1">
    <source>
        <dbReference type="EMBL" id="PTX39407.1"/>
    </source>
</evidence>
<protein>
    <submittedName>
        <fullName evidence="1">Uncharacterized protein</fullName>
    </submittedName>
</protein>
<keyword evidence="2" id="KW-1185">Reference proteome</keyword>
<name>A0A2T6A6E7_9RHOB</name>
<proteinExistence type="predicted"/>
<organism evidence="1 2">
    <name type="scientific">Gemmobacter caeni</name>
    <dbReference type="NCBI Taxonomy" id="589035"/>
    <lineage>
        <taxon>Bacteria</taxon>
        <taxon>Pseudomonadati</taxon>
        <taxon>Pseudomonadota</taxon>
        <taxon>Alphaproteobacteria</taxon>
        <taxon>Rhodobacterales</taxon>
        <taxon>Paracoccaceae</taxon>
        <taxon>Gemmobacter</taxon>
    </lineage>
</organism>
<dbReference type="Proteomes" id="UP000244224">
    <property type="component" value="Unassembled WGS sequence"/>
</dbReference>
<dbReference type="EMBL" id="QBKP01000038">
    <property type="protein sequence ID" value="PTX39407.1"/>
    <property type="molecule type" value="Genomic_DNA"/>
</dbReference>
<accession>A0A2T6A6E7</accession>
<gene>
    <name evidence="1" type="ORF">C8N34_13810</name>
</gene>
<evidence type="ECO:0000313" key="2">
    <source>
        <dbReference type="Proteomes" id="UP000244224"/>
    </source>
</evidence>
<sequence>MTKLDKDGLDLLTDTQAHGRLMGLPLRSGLSAALIAP</sequence>
<comment type="caution">
    <text evidence="1">The sequence shown here is derived from an EMBL/GenBank/DDBJ whole genome shotgun (WGS) entry which is preliminary data.</text>
</comment>
<dbReference type="AlphaFoldDB" id="A0A2T6A6E7"/>
<reference evidence="1 2" key="1">
    <citation type="submission" date="2018-04" db="EMBL/GenBank/DDBJ databases">
        <title>Genomic Encyclopedia of Archaeal and Bacterial Type Strains, Phase II (KMG-II): from individual species to whole genera.</title>
        <authorList>
            <person name="Goeker M."/>
        </authorList>
    </citation>
    <scope>NUCLEOTIDE SEQUENCE [LARGE SCALE GENOMIC DNA]</scope>
    <source>
        <strain evidence="1 2">DSM 21823</strain>
    </source>
</reference>